<accession>A0A6I2MNE1</accession>
<keyword evidence="4 6" id="KW-0378">Hydrolase</keyword>
<dbReference type="Gene3D" id="3.20.20.80">
    <property type="entry name" value="Glycosidases"/>
    <property type="match status" value="1"/>
</dbReference>
<dbReference type="PANTHER" id="PTHR34983">
    <property type="entry name" value="ARABINOGALACTAN ENDO-BETA-1,4-GALACTANASE A"/>
    <property type="match status" value="1"/>
</dbReference>
<evidence type="ECO:0000313" key="7">
    <source>
        <dbReference type="EMBL" id="MRX64239.1"/>
    </source>
</evidence>
<comment type="catalytic activity">
    <reaction evidence="1 6">
        <text>The enzyme specifically hydrolyzes (1-&gt;4)-beta-D-galactosidic linkages in type I arabinogalactans.</text>
        <dbReference type="EC" id="3.2.1.89"/>
    </reaction>
</comment>
<evidence type="ECO:0000256" key="4">
    <source>
        <dbReference type="ARBA" id="ARBA00022801"/>
    </source>
</evidence>
<dbReference type="Pfam" id="PF07745">
    <property type="entry name" value="Glyco_hydro_53"/>
    <property type="match status" value="1"/>
</dbReference>
<dbReference type="PANTHER" id="PTHR34983:SF1">
    <property type="entry name" value="ARABINOGALACTAN ENDO-BETA-1,4-GALACTANASE A"/>
    <property type="match status" value="1"/>
</dbReference>
<dbReference type="InterPro" id="IPR017853">
    <property type="entry name" value="GH"/>
</dbReference>
<evidence type="ECO:0000313" key="8">
    <source>
        <dbReference type="Proteomes" id="UP000443153"/>
    </source>
</evidence>
<organism evidence="7 8">
    <name type="scientific">Maribacter luteus</name>
    <dbReference type="NCBI Taxonomy" id="2594478"/>
    <lineage>
        <taxon>Bacteria</taxon>
        <taxon>Pseudomonadati</taxon>
        <taxon>Bacteroidota</taxon>
        <taxon>Flavobacteriia</taxon>
        <taxon>Flavobacteriales</taxon>
        <taxon>Flavobacteriaceae</taxon>
        <taxon>Maribacter</taxon>
    </lineage>
</organism>
<dbReference type="InterPro" id="IPR011683">
    <property type="entry name" value="Glyco_hydro_53"/>
</dbReference>
<dbReference type="GO" id="GO:0015926">
    <property type="term" value="F:glucosidase activity"/>
    <property type="evidence" value="ECO:0007669"/>
    <property type="project" value="InterPro"/>
</dbReference>
<sequence>MNRIIQFVLPFLVVISCAKDEVHVADTSYTDSKIIAAIDISSYPEISESNPIFYDLEGKESNFLDILKSNRVNTIRLRLWVNPEGEHSGFNEVKTFSRTLKTQGFKTWLTLHYSDTWADPAHQEIPMQWQGLDFSRIKDSVFNYTKRVMTELQPDYIQIGNEINSGLLHPYGDISKNPDNFKMLVNEGITAVRAVSEETKIILHFAGMEGSDWFFNQVHTLDYDIIGLSYYPLWHGKSLNDLQTTIQSLGNTYSKDVLIAETAYPFTLDWDDWTDNIVGSNNQLILPDYPATREGQQNFIAQIRTIMNQVENGLGFCYWGAELISWKGSESTEASPWENQALFDFNNKALPAIHEFNTE</sequence>
<proteinExistence type="inferred from homology"/>
<evidence type="ECO:0000256" key="1">
    <source>
        <dbReference type="ARBA" id="ARBA00001695"/>
    </source>
</evidence>
<keyword evidence="8" id="KW-1185">Reference proteome</keyword>
<dbReference type="Proteomes" id="UP000443153">
    <property type="component" value="Unassembled WGS sequence"/>
</dbReference>
<keyword evidence="5 6" id="KW-0326">Glycosidase</keyword>
<protein>
    <recommendedName>
        <fullName evidence="3 6">Arabinogalactan endo-beta-1,4-galactanase</fullName>
        <ecNumber evidence="3 6">3.2.1.89</ecNumber>
    </recommendedName>
</protein>
<evidence type="ECO:0000256" key="2">
    <source>
        <dbReference type="ARBA" id="ARBA00010687"/>
    </source>
</evidence>
<evidence type="ECO:0000256" key="6">
    <source>
        <dbReference type="RuleBase" id="RU361192"/>
    </source>
</evidence>
<evidence type="ECO:0000256" key="3">
    <source>
        <dbReference type="ARBA" id="ARBA00012556"/>
    </source>
</evidence>
<dbReference type="EMBL" id="WKJH01000005">
    <property type="protein sequence ID" value="MRX64239.1"/>
    <property type="molecule type" value="Genomic_DNA"/>
</dbReference>
<dbReference type="GO" id="GO:0031218">
    <property type="term" value="F:arabinogalactan endo-1,4-beta-galactosidase activity"/>
    <property type="evidence" value="ECO:0007669"/>
    <property type="project" value="UniProtKB-EC"/>
</dbReference>
<dbReference type="GO" id="GO:0045490">
    <property type="term" value="P:pectin catabolic process"/>
    <property type="evidence" value="ECO:0007669"/>
    <property type="project" value="TreeGrafter"/>
</dbReference>
<dbReference type="RefSeq" id="WP_154365891.1">
    <property type="nucleotide sequence ID" value="NZ_WKJH01000005.1"/>
</dbReference>
<dbReference type="OrthoDB" id="9768786at2"/>
<dbReference type="AlphaFoldDB" id="A0A6I2MNE1"/>
<evidence type="ECO:0000256" key="5">
    <source>
        <dbReference type="ARBA" id="ARBA00023295"/>
    </source>
</evidence>
<comment type="caution">
    <text evidence="7">The sequence shown here is derived from an EMBL/GenBank/DDBJ whole genome shotgun (WGS) entry which is preliminary data.</text>
</comment>
<name>A0A6I2MNE1_9FLAO</name>
<reference evidence="7 8" key="1">
    <citation type="submission" date="2019-11" db="EMBL/GenBank/DDBJ databases">
        <title>Maribacter lutea sp. nov., a marine bacterium isolated from intertidal sand.</title>
        <authorList>
            <person name="Liu A."/>
        </authorList>
    </citation>
    <scope>NUCLEOTIDE SEQUENCE [LARGE SCALE GENOMIC DNA]</scope>
    <source>
        <strain evidence="7 8">RZ05</strain>
    </source>
</reference>
<comment type="similarity">
    <text evidence="2 6">Belongs to the glycosyl hydrolase 53 family.</text>
</comment>
<dbReference type="PROSITE" id="PS51257">
    <property type="entry name" value="PROKAR_LIPOPROTEIN"/>
    <property type="match status" value="1"/>
</dbReference>
<gene>
    <name evidence="7" type="ORF">GJ691_08655</name>
</gene>
<dbReference type="SUPFAM" id="SSF51445">
    <property type="entry name" value="(Trans)glycosidases"/>
    <property type="match status" value="1"/>
</dbReference>
<dbReference type="EC" id="3.2.1.89" evidence="3 6"/>